<gene>
    <name evidence="1" type="ORF">NTJ_11721</name>
</gene>
<dbReference type="EMBL" id="AP028918">
    <property type="protein sequence ID" value="BES98905.1"/>
    <property type="molecule type" value="Genomic_DNA"/>
</dbReference>
<dbReference type="Gene3D" id="1.20.960.40">
    <property type="match status" value="1"/>
</dbReference>
<protein>
    <submittedName>
        <fullName evidence="1">FOP N terminal dimerisation domain</fullName>
    </submittedName>
</protein>
<sequence length="141" mass="15393">MSKPSSVEDAAGEEQLMLDVLRAQMDCEGVSEKLKSQIRISILKMLGHSIAQSEADGGEAKPAITDDLAVVNSLVKEYLEWVGYTFSSLMISSESSSNDCPSEMSRCELQSILKLEAIGKQNPDLPLLYIIVEQLKRGTPS</sequence>
<accession>A0ABN7B3B4</accession>
<organism evidence="1 2">
    <name type="scientific">Nesidiocoris tenuis</name>
    <dbReference type="NCBI Taxonomy" id="355587"/>
    <lineage>
        <taxon>Eukaryota</taxon>
        <taxon>Metazoa</taxon>
        <taxon>Ecdysozoa</taxon>
        <taxon>Arthropoda</taxon>
        <taxon>Hexapoda</taxon>
        <taxon>Insecta</taxon>
        <taxon>Pterygota</taxon>
        <taxon>Neoptera</taxon>
        <taxon>Paraneoptera</taxon>
        <taxon>Hemiptera</taxon>
        <taxon>Heteroptera</taxon>
        <taxon>Panheteroptera</taxon>
        <taxon>Cimicomorpha</taxon>
        <taxon>Miridae</taxon>
        <taxon>Dicyphina</taxon>
        <taxon>Nesidiocoris</taxon>
    </lineage>
</organism>
<keyword evidence="2" id="KW-1185">Reference proteome</keyword>
<proteinExistence type="predicted"/>
<evidence type="ECO:0000313" key="1">
    <source>
        <dbReference type="EMBL" id="BES98905.1"/>
    </source>
</evidence>
<evidence type="ECO:0000313" key="2">
    <source>
        <dbReference type="Proteomes" id="UP001307889"/>
    </source>
</evidence>
<reference evidence="1 2" key="1">
    <citation type="submission" date="2023-09" db="EMBL/GenBank/DDBJ databases">
        <title>Nesidiocoris tenuis whole genome shotgun sequence.</title>
        <authorList>
            <person name="Shibata T."/>
            <person name="Shimoda M."/>
            <person name="Kobayashi T."/>
            <person name="Uehara T."/>
        </authorList>
    </citation>
    <scope>NUCLEOTIDE SEQUENCE [LARGE SCALE GENOMIC DNA]</scope>
    <source>
        <strain evidence="1 2">Japan</strain>
    </source>
</reference>
<dbReference type="Proteomes" id="UP001307889">
    <property type="component" value="Chromosome 10"/>
</dbReference>
<name>A0ABN7B3B4_9HEMI</name>